<evidence type="ECO:0000256" key="3">
    <source>
        <dbReference type="ARBA" id="ARBA00022676"/>
    </source>
</evidence>
<dbReference type="GO" id="GO:0016020">
    <property type="term" value="C:membrane"/>
    <property type="evidence" value="ECO:0007669"/>
    <property type="project" value="UniProtKB-SubCell"/>
</dbReference>
<accession>A0A5D8QA46</accession>
<reference evidence="7 8" key="1">
    <citation type="submission" date="2019-08" db="EMBL/GenBank/DDBJ databases">
        <title>Calorimonas adulescens gen. nov., sp. nov., an anaerobic thermophilic bacterium from Sakhalin hot spring.</title>
        <authorList>
            <person name="Khomyakova M.A."/>
            <person name="Merkel A.Y."/>
            <person name="Novikov A."/>
            <person name="Bonch-Osmolovskaya E.A."/>
            <person name="Slobodkin A.I."/>
        </authorList>
    </citation>
    <scope>NUCLEOTIDE SEQUENCE [LARGE SCALE GENOMIC DNA]</scope>
    <source>
        <strain evidence="7 8">A05MB</strain>
    </source>
</reference>
<gene>
    <name evidence="7" type="ORF">FWJ32_12700</name>
</gene>
<dbReference type="AlphaFoldDB" id="A0A5D8QA46"/>
<evidence type="ECO:0000313" key="8">
    <source>
        <dbReference type="Proteomes" id="UP000322976"/>
    </source>
</evidence>
<evidence type="ECO:0000259" key="5">
    <source>
        <dbReference type="Pfam" id="PF04101"/>
    </source>
</evidence>
<dbReference type="InterPro" id="IPR009695">
    <property type="entry name" value="Diacylglyc_glucosyltr_N"/>
</dbReference>
<dbReference type="EMBL" id="VTPS01000031">
    <property type="protein sequence ID" value="TZE80636.1"/>
    <property type="molecule type" value="Genomic_DNA"/>
</dbReference>
<sequence length="368" mass="40585">MKKLLIFAEPYGMGHIKAAQNLREAFKLRDRRVGVRIMSAGELISKPMLLITAMAYNRGMELRPNVWGMVYKMSGYRISQYPKEAAYSFAKPIIRMGPVKKILDISKPDAVVCTHPFSAMGISSLNIDIPIVVVVTDYEFHPFWVVPGVDYYITPCKEVTDGLLRYKVPMDRIKQYGIPVSPAFSSLKRRAWPNDRIHLLIMGGGVGVGLNAVDRLAGLDADITVVTGRNESARRRLEAEYANSPNIKVMGFVEDVSKLMASADILISKAGGLTTSEAMAAGLPMVIPNVLPGQEKGNAEYIEKNGAGIVSNFDRLRMDICDIINDREKLTQMRKNALSIGKQDSALMTADMVLSLIDSRGNSVEKGL</sequence>
<organism evidence="7 8">
    <name type="scientific">Calorimonas adulescens</name>
    <dbReference type="NCBI Taxonomy" id="2606906"/>
    <lineage>
        <taxon>Bacteria</taxon>
        <taxon>Bacillati</taxon>
        <taxon>Bacillota</taxon>
        <taxon>Clostridia</taxon>
        <taxon>Thermoanaerobacterales</taxon>
        <taxon>Thermoanaerobacteraceae</taxon>
        <taxon>Calorimonas</taxon>
    </lineage>
</organism>
<dbReference type="GO" id="GO:0016758">
    <property type="term" value="F:hexosyltransferase activity"/>
    <property type="evidence" value="ECO:0007669"/>
    <property type="project" value="InterPro"/>
</dbReference>
<dbReference type="SUPFAM" id="SSF53756">
    <property type="entry name" value="UDP-Glycosyltransferase/glycogen phosphorylase"/>
    <property type="match status" value="1"/>
</dbReference>
<evidence type="ECO:0000256" key="4">
    <source>
        <dbReference type="ARBA" id="ARBA00022679"/>
    </source>
</evidence>
<dbReference type="InterPro" id="IPR007235">
    <property type="entry name" value="Glyco_trans_28_C"/>
</dbReference>
<protein>
    <submittedName>
        <fullName evidence="7">Glycosyltransferase</fullName>
    </submittedName>
</protein>
<comment type="caution">
    <text evidence="7">The sequence shown here is derived from an EMBL/GenBank/DDBJ whole genome shotgun (WGS) entry which is preliminary data.</text>
</comment>
<feature type="domain" description="Diacylglycerol glucosyltransferase N-terminal" evidence="6">
    <location>
        <begin position="15"/>
        <end position="180"/>
    </location>
</feature>
<evidence type="ECO:0000259" key="6">
    <source>
        <dbReference type="Pfam" id="PF06925"/>
    </source>
</evidence>
<name>A0A5D8QA46_9THEO</name>
<dbReference type="PANTHER" id="PTHR43025">
    <property type="entry name" value="MONOGALACTOSYLDIACYLGLYCEROL SYNTHASE"/>
    <property type="match status" value="1"/>
</dbReference>
<keyword evidence="3" id="KW-0328">Glycosyltransferase</keyword>
<comment type="subcellular location">
    <subcellularLocation>
        <location evidence="1">Membrane</location>
    </subcellularLocation>
</comment>
<dbReference type="RefSeq" id="WP_149546336.1">
    <property type="nucleotide sequence ID" value="NZ_VTPS01000031.1"/>
</dbReference>
<keyword evidence="4 7" id="KW-0808">Transferase</keyword>
<evidence type="ECO:0000313" key="7">
    <source>
        <dbReference type="EMBL" id="TZE80636.1"/>
    </source>
</evidence>
<dbReference type="Pfam" id="PF04101">
    <property type="entry name" value="Glyco_tran_28_C"/>
    <property type="match status" value="1"/>
</dbReference>
<comment type="similarity">
    <text evidence="2">Belongs to the glycosyltransferase 28 family.</text>
</comment>
<dbReference type="PANTHER" id="PTHR43025:SF3">
    <property type="entry name" value="MONOGALACTOSYLDIACYLGLYCEROL SYNTHASE 1, CHLOROPLASTIC"/>
    <property type="match status" value="1"/>
</dbReference>
<evidence type="ECO:0000256" key="1">
    <source>
        <dbReference type="ARBA" id="ARBA00004370"/>
    </source>
</evidence>
<dbReference type="InterPro" id="IPR050519">
    <property type="entry name" value="Glycosyltransf_28_UgtP"/>
</dbReference>
<dbReference type="Gene3D" id="3.40.50.2000">
    <property type="entry name" value="Glycogen Phosphorylase B"/>
    <property type="match status" value="1"/>
</dbReference>
<dbReference type="Pfam" id="PF06925">
    <property type="entry name" value="MGDG_synth"/>
    <property type="match status" value="1"/>
</dbReference>
<keyword evidence="8" id="KW-1185">Reference proteome</keyword>
<proteinExistence type="inferred from homology"/>
<evidence type="ECO:0000256" key="2">
    <source>
        <dbReference type="ARBA" id="ARBA00006962"/>
    </source>
</evidence>
<dbReference type="Proteomes" id="UP000322976">
    <property type="component" value="Unassembled WGS sequence"/>
</dbReference>
<feature type="domain" description="Glycosyl transferase family 28 C-terminal" evidence="5">
    <location>
        <begin position="218"/>
        <end position="337"/>
    </location>
</feature>
<dbReference type="GO" id="GO:0009247">
    <property type="term" value="P:glycolipid biosynthetic process"/>
    <property type="evidence" value="ECO:0007669"/>
    <property type="project" value="InterPro"/>
</dbReference>